<dbReference type="AlphaFoldDB" id="A0A9Q1FTJ9"/>
<feature type="region of interest" description="Disordered" evidence="1">
    <location>
        <begin position="22"/>
        <end position="80"/>
    </location>
</feature>
<proteinExistence type="predicted"/>
<comment type="caution">
    <text evidence="2">The sequence shown here is derived from an EMBL/GenBank/DDBJ whole genome shotgun (WGS) entry which is preliminary data.</text>
</comment>
<name>A0A9Q1FTJ9_SYNKA</name>
<protein>
    <submittedName>
        <fullName evidence="2">Uncharacterized protein</fullName>
    </submittedName>
</protein>
<dbReference type="EMBL" id="JAINUF010000004">
    <property type="protein sequence ID" value="KAJ8365475.1"/>
    <property type="molecule type" value="Genomic_DNA"/>
</dbReference>
<evidence type="ECO:0000313" key="2">
    <source>
        <dbReference type="EMBL" id="KAJ8365475.1"/>
    </source>
</evidence>
<evidence type="ECO:0000313" key="3">
    <source>
        <dbReference type="Proteomes" id="UP001152622"/>
    </source>
</evidence>
<sequence>MSRAGEEFRDFTYTDELSTSEYCRREDRRGGGREKPRQPLQEFSGKLPWDPQRNDLPAAGGRPFDAPPRCSVAPGTHSNM</sequence>
<gene>
    <name evidence="2" type="ORF">SKAU_G00143060</name>
</gene>
<feature type="compositionally biased region" description="Basic and acidic residues" evidence="1">
    <location>
        <begin position="22"/>
        <end position="37"/>
    </location>
</feature>
<dbReference type="Proteomes" id="UP001152622">
    <property type="component" value="Chromosome 4"/>
</dbReference>
<organism evidence="2 3">
    <name type="scientific">Synaphobranchus kaupii</name>
    <name type="common">Kaup's arrowtooth eel</name>
    <dbReference type="NCBI Taxonomy" id="118154"/>
    <lineage>
        <taxon>Eukaryota</taxon>
        <taxon>Metazoa</taxon>
        <taxon>Chordata</taxon>
        <taxon>Craniata</taxon>
        <taxon>Vertebrata</taxon>
        <taxon>Euteleostomi</taxon>
        <taxon>Actinopterygii</taxon>
        <taxon>Neopterygii</taxon>
        <taxon>Teleostei</taxon>
        <taxon>Anguilliformes</taxon>
        <taxon>Synaphobranchidae</taxon>
        <taxon>Synaphobranchus</taxon>
    </lineage>
</organism>
<keyword evidence="3" id="KW-1185">Reference proteome</keyword>
<accession>A0A9Q1FTJ9</accession>
<evidence type="ECO:0000256" key="1">
    <source>
        <dbReference type="SAM" id="MobiDB-lite"/>
    </source>
</evidence>
<reference evidence="2" key="1">
    <citation type="journal article" date="2023" name="Science">
        <title>Genome structures resolve the early diversification of teleost fishes.</title>
        <authorList>
            <person name="Parey E."/>
            <person name="Louis A."/>
            <person name="Montfort J."/>
            <person name="Bouchez O."/>
            <person name="Roques C."/>
            <person name="Iampietro C."/>
            <person name="Lluch J."/>
            <person name="Castinel A."/>
            <person name="Donnadieu C."/>
            <person name="Desvignes T."/>
            <person name="Floi Bucao C."/>
            <person name="Jouanno E."/>
            <person name="Wen M."/>
            <person name="Mejri S."/>
            <person name="Dirks R."/>
            <person name="Jansen H."/>
            <person name="Henkel C."/>
            <person name="Chen W.J."/>
            <person name="Zahm M."/>
            <person name="Cabau C."/>
            <person name="Klopp C."/>
            <person name="Thompson A.W."/>
            <person name="Robinson-Rechavi M."/>
            <person name="Braasch I."/>
            <person name="Lecointre G."/>
            <person name="Bobe J."/>
            <person name="Postlethwait J.H."/>
            <person name="Berthelot C."/>
            <person name="Roest Crollius H."/>
            <person name="Guiguen Y."/>
        </authorList>
    </citation>
    <scope>NUCLEOTIDE SEQUENCE</scope>
    <source>
        <strain evidence="2">WJC10195</strain>
    </source>
</reference>